<protein>
    <submittedName>
        <fullName evidence="2">Uncharacterized protein</fullName>
    </submittedName>
</protein>
<dbReference type="OrthoDB" id="3269001at2759"/>
<proteinExistence type="predicted"/>
<comment type="caution">
    <text evidence="2">The sequence shown here is derived from an EMBL/GenBank/DDBJ whole genome shotgun (WGS) entry which is preliminary data.</text>
</comment>
<evidence type="ECO:0000256" key="1">
    <source>
        <dbReference type="SAM" id="MobiDB-lite"/>
    </source>
</evidence>
<name>A0A0L6U9D7_9BASI</name>
<feature type="region of interest" description="Disordered" evidence="1">
    <location>
        <begin position="24"/>
        <end position="43"/>
    </location>
</feature>
<gene>
    <name evidence="2" type="ORF">VP01_9228g1</name>
</gene>
<evidence type="ECO:0000313" key="2">
    <source>
        <dbReference type="EMBL" id="KNZ44375.1"/>
    </source>
</evidence>
<accession>A0A0L6U9D7</accession>
<keyword evidence="3" id="KW-1185">Reference proteome</keyword>
<evidence type="ECO:0000313" key="3">
    <source>
        <dbReference type="Proteomes" id="UP000037035"/>
    </source>
</evidence>
<dbReference type="EMBL" id="LAVV01014858">
    <property type="protein sequence ID" value="KNZ44375.1"/>
    <property type="molecule type" value="Genomic_DNA"/>
</dbReference>
<dbReference type="VEuPathDB" id="FungiDB:VP01_9228g1"/>
<organism evidence="2 3">
    <name type="scientific">Puccinia sorghi</name>
    <dbReference type="NCBI Taxonomy" id="27349"/>
    <lineage>
        <taxon>Eukaryota</taxon>
        <taxon>Fungi</taxon>
        <taxon>Dikarya</taxon>
        <taxon>Basidiomycota</taxon>
        <taxon>Pucciniomycotina</taxon>
        <taxon>Pucciniomycetes</taxon>
        <taxon>Pucciniales</taxon>
        <taxon>Pucciniaceae</taxon>
        <taxon>Puccinia</taxon>
    </lineage>
</organism>
<dbReference type="Proteomes" id="UP000037035">
    <property type="component" value="Unassembled WGS sequence"/>
</dbReference>
<dbReference type="AlphaFoldDB" id="A0A0L6U9D7"/>
<sequence>MHNWYKGVLQHHFRYRWNINGRKEQEGERGEDEELEHNGWTSNTTGSNNTDLYFLSDQRIKELLKLISDVVVPTGITPMPQGLGMAKNGKLEASEWYSLFVFHLPLTCINIFLNSTDIDQGLVKHKNELENICSLIECTHIDLKPDLSQLKDLTEPSLRLTYTQSTLMVGAIDGSIRIPWGKTDWIAAKMQFKQERKGSANFKSLML</sequence>
<reference evidence="2 3" key="1">
    <citation type="submission" date="2015-08" db="EMBL/GenBank/DDBJ databases">
        <title>Next Generation Sequencing and Analysis of the Genome of Puccinia sorghi L Schw, the Causal Agent of Maize Common Rust.</title>
        <authorList>
            <person name="Rochi L."/>
            <person name="Burguener G."/>
            <person name="Darino M."/>
            <person name="Turjanski A."/>
            <person name="Kreff E."/>
            <person name="Dieguez M.J."/>
            <person name="Sacco F."/>
        </authorList>
    </citation>
    <scope>NUCLEOTIDE SEQUENCE [LARGE SCALE GENOMIC DNA]</scope>
    <source>
        <strain evidence="2 3">RO10H11247</strain>
    </source>
</reference>